<comment type="caution">
    <text evidence="1">The sequence shown here is derived from an EMBL/GenBank/DDBJ whole genome shotgun (WGS) entry which is preliminary data.</text>
</comment>
<dbReference type="EMBL" id="BEXB01000042">
    <property type="protein sequence ID" value="GAY78194.1"/>
    <property type="molecule type" value="Genomic_DNA"/>
</dbReference>
<evidence type="ECO:0000313" key="1">
    <source>
        <dbReference type="EMBL" id="GAY78194.1"/>
    </source>
</evidence>
<gene>
    <name evidence="1" type="ORF">NBRC111894_3748</name>
</gene>
<dbReference type="Proteomes" id="UP000319716">
    <property type="component" value="Unassembled WGS sequence"/>
</dbReference>
<proteinExistence type="predicted"/>
<dbReference type="AlphaFoldDB" id="A0A4Y1ZH23"/>
<evidence type="ECO:0000313" key="2">
    <source>
        <dbReference type="Proteomes" id="UP000319716"/>
    </source>
</evidence>
<sequence>MDRRALHNTLLKRIAPLYEHPMNLTKLILITRGFVKIER</sequence>
<reference evidence="1 2" key="1">
    <citation type="submission" date="2017-11" db="EMBL/GenBank/DDBJ databases">
        <title>Draft Genome Sequence of Sporolactobacillus inulinus NBRC 111894 Isolated from Koso, a Japanese Sugar-Vegetable Fermented Beverage.</title>
        <authorList>
            <person name="Chiou T.Y."/>
            <person name="Oshima K."/>
            <person name="Suda W."/>
            <person name="Hattori M."/>
            <person name="Takahashi T."/>
        </authorList>
    </citation>
    <scope>NUCLEOTIDE SEQUENCE [LARGE SCALE GENOMIC DNA]</scope>
    <source>
        <strain evidence="1 2">NBRC111894</strain>
    </source>
</reference>
<organism evidence="1 2">
    <name type="scientific">Sporolactobacillus inulinus</name>
    <dbReference type="NCBI Taxonomy" id="2078"/>
    <lineage>
        <taxon>Bacteria</taxon>
        <taxon>Bacillati</taxon>
        <taxon>Bacillota</taxon>
        <taxon>Bacilli</taxon>
        <taxon>Bacillales</taxon>
        <taxon>Sporolactobacillaceae</taxon>
        <taxon>Sporolactobacillus</taxon>
    </lineage>
</organism>
<name>A0A4Y1ZH23_9BACL</name>
<protein>
    <submittedName>
        <fullName evidence="1">Uncharacterized protein</fullName>
    </submittedName>
</protein>
<accession>A0A4Y1ZH23</accession>